<evidence type="ECO:0000256" key="2">
    <source>
        <dbReference type="ARBA" id="ARBA00022448"/>
    </source>
</evidence>
<dbReference type="RefSeq" id="WP_176762948.1">
    <property type="nucleotide sequence ID" value="NZ_FNHQ01000021.1"/>
</dbReference>
<feature type="transmembrane region" description="Helical" evidence="6">
    <location>
        <begin position="20"/>
        <end position="42"/>
    </location>
</feature>
<dbReference type="SUPFAM" id="SSF103473">
    <property type="entry name" value="MFS general substrate transporter"/>
    <property type="match status" value="1"/>
</dbReference>
<evidence type="ECO:0000259" key="7">
    <source>
        <dbReference type="PROSITE" id="PS50850"/>
    </source>
</evidence>
<dbReference type="InterPro" id="IPR020846">
    <property type="entry name" value="MFS_dom"/>
</dbReference>
<keyword evidence="2" id="KW-0813">Transport</keyword>
<feature type="transmembrane region" description="Helical" evidence="6">
    <location>
        <begin position="205"/>
        <end position="235"/>
    </location>
</feature>
<evidence type="ECO:0000313" key="8">
    <source>
        <dbReference type="EMBL" id="SDN04219.1"/>
    </source>
</evidence>
<dbReference type="STRING" id="349095.SAMN05660299_01991"/>
<protein>
    <submittedName>
        <fullName evidence="8">Predicted arabinose efflux permease, MFS family</fullName>
    </submittedName>
</protein>
<evidence type="ECO:0000313" key="9">
    <source>
        <dbReference type="Proteomes" id="UP000199309"/>
    </source>
</evidence>
<keyword evidence="9" id="KW-1185">Reference proteome</keyword>
<dbReference type="PANTHER" id="PTHR23531:SF1">
    <property type="entry name" value="QUINOLENE RESISTANCE PROTEIN NORA"/>
    <property type="match status" value="1"/>
</dbReference>
<comment type="subcellular location">
    <subcellularLocation>
        <location evidence="1">Cell membrane</location>
        <topology evidence="1">Multi-pass membrane protein</topology>
    </subcellularLocation>
</comment>
<name>A0A1G9Y566_9FIRM</name>
<evidence type="ECO:0000256" key="1">
    <source>
        <dbReference type="ARBA" id="ARBA00004651"/>
    </source>
</evidence>
<feature type="transmembrane region" description="Helical" evidence="6">
    <location>
        <begin position="48"/>
        <end position="65"/>
    </location>
</feature>
<dbReference type="Proteomes" id="UP000199309">
    <property type="component" value="Unassembled WGS sequence"/>
</dbReference>
<evidence type="ECO:0000256" key="5">
    <source>
        <dbReference type="ARBA" id="ARBA00023136"/>
    </source>
</evidence>
<feature type="domain" description="Major facilitator superfamily (MFS) profile" evidence="7">
    <location>
        <begin position="10"/>
        <end position="386"/>
    </location>
</feature>
<dbReference type="InterPro" id="IPR011701">
    <property type="entry name" value="MFS"/>
</dbReference>
<evidence type="ECO:0000256" key="4">
    <source>
        <dbReference type="ARBA" id="ARBA00022989"/>
    </source>
</evidence>
<keyword evidence="4 6" id="KW-1133">Transmembrane helix</keyword>
<dbReference type="PROSITE" id="PS50850">
    <property type="entry name" value="MFS"/>
    <property type="match status" value="1"/>
</dbReference>
<dbReference type="AlphaFoldDB" id="A0A1G9Y566"/>
<feature type="transmembrane region" description="Helical" evidence="6">
    <location>
        <begin position="296"/>
        <end position="324"/>
    </location>
</feature>
<dbReference type="CDD" id="cd17489">
    <property type="entry name" value="MFS_YfcJ_like"/>
    <property type="match status" value="1"/>
</dbReference>
<feature type="transmembrane region" description="Helical" evidence="6">
    <location>
        <begin position="163"/>
        <end position="184"/>
    </location>
</feature>
<reference evidence="8 9" key="1">
    <citation type="submission" date="2016-10" db="EMBL/GenBank/DDBJ databases">
        <authorList>
            <person name="de Groot N.N."/>
        </authorList>
    </citation>
    <scope>NUCLEOTIDE SEQUENCE [LARGE SCALE GENOMIC DNA]</scope>
    <source>
        <strain evidence="8 9">DSM 16981</strain>
    </source>
</reference>
<feature type="transmembrane region" description="Helical" evidence="6">
    <location>
        <begin position="270"/>
        <end position="290"/>
    </location>
</feature>
<dbReference type="InterPro" id="IPR036259">
    <property type="entry name" value="MFS_trans_sf"/>
</dbReference>
<dbReference type="EMBL" id="FNHQ01000021">
    <property type="protein sequence ID" value="SDN04219.1"/>
    <property type="molecule type" value="Genomic_DNA"/>
</dbReference>
<dbReference type="InterPro" id="IPR052714">
    <property type="entry name" value="MFS_Exporter"/>
</dbReference>
<dbReference type="GO" id="GO:0005886">
    <property type="term" value="C:plasma membrane"/>
    <property type="evidence" value="ECO:0007669"/>
    <property type="project" value="UniProtKB-SubCell"/>
</dbReference>
<dbReference type="PANTHER" id="PTHR23531">
    <property type="entry name" value="QUINOLENE RESISTANCE PROTEIN NORA"/>
    <property type="match status" value="1"/>
</dbReference>
<feature type="transmembrane region" description="Helical" evidence="6">
    <location>
        <begin position="362"/>
        <end position="382"/>
    </location>
</feature>
<feature type="transmembrane region" description="Helical" evidence="6">
    <location>
        <begin position="336"/>
        <end position="356"/>
    </location>
</feature>
<feature type="transmembrane region" description="Helical" evidence="6">
    <location>
        <begin position="77"/>
        <end position="95"/>
    </location>
</feature>
<organism evidence="8 9">
    <name type="scientific">Megasphaera paucivorans</name>
    <dbReference type="NCBI Taxonomy" id="349095"/>
    <lineage>
        <taxon>Bacteria</taxon>
        <taxon>Bacillati</taxon>
        <taxon>Bacillota</taxon>
        <taxon>Negativicutes</taxon>
        <taxon>Veillonellales</taxon>
        <taxon>Veillonellaceae</taxon>
        <taxon>Megasphaera</taxon>
    </lineage>
</organism>
<evidence type="ECO:0000256" key="3">
    <source>
        <dbReference type="ARBA" id="ARBA00022692"/>
    </source>
</evidence>
<feature type="transmembrane region" description="Helical" evidence="6">
    <location>
        <begin position="136"/>
        <end position="157"/>
    </location>
</feature>
<keyword evidence="5 6" id="KW-0472">Membrane</keyword>
<dbReference type="GO" id="GO:0022857">
    <property type="term" value="F:transmembrane transporter activity"/>
    <property type="evidence" value="ECO:0007669"/>
    <property type="project" value="InterPro"/>
</dbReference>
<accession>A0A1G9Y566</accession>
<evidence type="ECO:0000256" key="6">
    <source>
        <dbReference type="SAM" id="Phobius"/>
    </source>
</evidence>
<proteinExistence type="predicted"/>
<keyword evidence="3 6" id="KW-0812">Transmembrane</keyword>
<dbReference type="Pfam" id="PF07690">
    <property type="entry name" value="MFS_1"/>
    <property type="match status" value="1"/>
</dbReference>
<feature type="transmembrane region" description="Helical" evidence="6">
    <location>
        <begin position="101"/>
        <end position="124"/>
    </location>
</feature>
<feature type="transmembrane region" description="Helical" evidence="6">
    <location>
        <begin position="241"/>
        <end position="258"/>
    </location>
</feature>
<gene>
    <name evidence="8" type="ORF">SAMN05660299_01991</name>
</gene>
<dbReference type="Gene3D" id="1.20.1250.20">
    <property type="entry name" value="MFS general substrate transporter like domains"/>
    <property type="match status" value="1"/>
</dbReference>
<sequence>MSVKGIISKNYMLCCANNYFQFMAHFILMATLPIISTTIMGASKEQVGLINGMYLFGALLSRPIMGRLIDQYDKKTVLLYTFALFIIPFILYFMMTSVSLLILLRLLHGLVFGALSTATMASVADTLPREHMGEGIGYFAVFMTLGMILGPLLGLSLLEYNYYYVYMSSLVFAALVFFAIVFLQKSSHAETTRKKNTALSRWQQYIEPAAIPIGIIAGLTSFSFSSISTFITLYAAELGQLSYAPYFYMFMAVTVLLSRPNVGKAFDVHGPNLIIQTALVIFALGLWLVSMTTTGVVLVLTGILVGLGNGSLFSSLQALVVTVVPASRTGVATSTYFLCFDGCAALGAIVLGPLAAVYGFPVMYRIAAGILLFDCFLYYVLYQKHHML</sequence>